<keyword evidence="2" id="KW-0175">Coiled coil</keyword>
<gene>
    <name evidence="6" type="ORF">PG994_002665</name>
</gene>
<sequence length="1270" mass="143842">MSSSRVPRLPFPHDAAKFKEFVSPGEMIHELKHDASHAESGKLNAFCRRIDAVSTSLSPFFDTIGIFVSSHPEIAAMVWGAIRMVFLLSSHYTNFLDKLLAMLEKISYRLPGYAEYYQKLVHRRQQNIMDGDISTLTSNRVLSYIYTDITRFCQEACKPFSTRRRGIRYKVSVIADVFWKPFDLRFKDILGRLEEHQGLFQHEFRMEESKFTEIQYRRRQKEAGLASAAAKQIQEQLELLNEEISGAEGQINTTEAGPLKVNPTPFDTRLRRIKEWLGAPDFAEELQMAQSARFPATCRWFLTNPVYQRKPGYGKTILSSLIIDDLNCNNTNKEPTLVLYYHFVSARVNESRPTHGLRAVLHQLVHQNRNRVDVMDILSVLMESKDSGQLSTTNSEVSQCLILLLKHIPDTTLVFDGIDECSDSVFLLQQVQNVFAESPTKVVFLGRPSVDLSPGMEHCGTVLLKPWENESDIRIYLQPKVISLHRAKLLPATSDCNEFVLALATRAQGMFLWAKLVIHYLADKSLTPRERHDAIHSAEILDGIENLYSKILQLLSQTSEVRKRKIKRIFQVMVATQSPLHISELQRMVAVVPGRVTTEDDLIADFEVALPLMVGALVELDSQGSVLFIHSSFRDYLLGIDDSNTSGFAIEALEATLVLMSICISYLTYDILRSRITDAEWSEDYRKSLKQSFPLLRYAIHIVSTFHNIESPGLNRSHARAGISINQLIETASNWLDEPAAEGAQTSPSNTILLMSRVSQDGILIGCDHLHPSKAYRNLDISSWVSQAKVKPSSGLHPRPSQFPQSAYSGWRLEYQIIFLSTQKNAIRQILDLQEDDIFEALSMQLPTGCGPSKAWSFRFPLTISRDLRQALLLRSISDKVGTLLWFPRERSYRVEFSPTEDAIAFVEAGTAGKLSPQNLEIWSKDPTTSNYLFRGLHQLGFIPTEQKSGSNEIFLFHPVHPMVVLAEWGRAALWWFEDQGALRTAHVPLAESRLTIITGVESRHYFINDTIQPLRFYNDVLYHNYHGITSHPRFVLKDGVADLHDEPLPISRRETINLAPFIEWHFRNCLPKQRLKERSSEQLSGSVTGDPSHTKSHLASESQSRRIFAVQEGPKGQEISIRLNRGQKMKYGHFPATPQECTTSVALLPNIGLDSTVRVAWNKEAQASYSVLDEQCRHLPSIIERSRAGLLSIQGHDNGSSRDAMGYAGLLTDINSNFTAFAGEEHRLAPVSQELDTAETRRLREPDTAEASSSQSRLKRLRRDEKSDE</sequence>
<evidence type="ECO:0000256" key="3">
    <source>
        <dbReference type="SAM" id="MobiDB-lite"/>
    </source>
</evidence>
<evidence type="ECO:0000259" key="4">
    <source>
        <dbReference type="Pfam" id="PF24809"/>
    </source>
</evidence>
<proteinExistence type="predicted"/>
<feature type="compositionally biased region" description="Basic and acidic residues" evidence="3">
    <location>
        <begin position="1239"/>
        <end position="1248"/>
    </location>
</feature>
<feature type="compositionally biased region" description="Polar residues" evidence="3">
    <location>
        <begin position="1082"/>
        <end position="1103"/>
    </location>
</feature>
<dbReference type="InterPro" id="IPR027417">
    <property type="entry name" value="P-loop_NTPase"/>
</dbReference>
<dbReference type="InterPro" id="IPR056884">
    <property type="entry name" value="NPHP3-like_N"/>
</dbReference>
<evidence type="ECO:0000256" key="2">
    <source>
        <dbReference type="SAM" id="Coils"/>
    </source>
</evidence>
<feature type="domain" description="DUF7708" evidence="4">
    <location>
        <begin position="52"/>
        <end position="196"/>
    </location>
</feature>
<reference evidence="6 7" key="1">
    <citation type="submission" date="2023-01" db="EMBL/GenBank/DDBJ databases">
        <title>Analysis of 21 Apiospora genomes using comparative genomics revels a genus with tremendous synthesis potential of carbohydrate active enzymes and secondary metabolites.</title>
        <authorList>
            <person name="Sorensen T."/>
        </authorList>
    </citation>
    <scope>NUCLEOTIDE SEQUENCE [LARGE SCALE GENOMIC DNA]</scope>
    <source>
        <strain evidence="6 7">CBS 135458</strain>
    </source>
</reference>
<dbReference type="Pfam" id="PF24883">
    <property type="entry name" value="NPHP3_N"/>
    <property type="match status" value="1"/>
</dbReference>
<evidence type="ECO:0008006" key="8">
    <source>
        <dbReference type="Google" id="ProtNLM"/>
    </source>
</evidence>
<dbReference type="EMBL" id="JAQQWL010000003">
    <property type="protein sequence ID" value="KAK8078858.1"/>
    <property type="molecule type" value="Genomic_DNA"/>
</dbReference>
<feature type="coiled-coil region" evidence="2">
    <location>
        <begin position="223"/>
        <end position="250"/>
    </location>
</feature>
<feature type="domain" description="Nephrocystin 3-like N-terminal" evidence="5">
    <location>
        <begin position="308"/>
        <end position="444"/>
    </location>
</feature>
<accession>A0ABR1W9L4</accession>
<protein>
    <recommendedName>
        <fullName evidence="8">NACHT domain-containing protein</fullName>
    </recommendedName>
</protein>
<dbReference type="GeneID" id="92087137"/>
<dbReference type="RefSeq" id="XP_066719929.1">
    <property type="nucleotide sequence ID" value="XM_066854074.1"/>
</dbReference>
<dbReference type="SUPFAM" id="SSF52540">
    <property type="entry name" value="P-loop containing nucleoside triphosphate hydrolases"/>
    <property type="match status" value="1"/>
</dbReference>
<keyword evidence="1" id="KW-0677">Repeat</keyword>
<organism evidence="6 7">
    <name type="scientific">Apiospora phragmitis</name>
    <dbReference type="NCBI Taxonomy" id="2905665"/>
    <lineage>
        <taxon>Eukaryota</taxon>
        <taxon>Fungi</taxon>
        <taxon>Dikarya</taxon>
        <taxon>Ascomycota</taxon>
        <taxon>Pezizomycotina</taxon>
        <taxon>Sordariomycetes</taxon>
        <taxon>Xylariomycetidae</taxon>
        <taxon>Amphisphaeriales</taxon>
        <taxon>Apiosporaceae</taxon>
        <taxon>Apiospora</taxon>
    </lineage>
</organism>
<evidence type="ECO:0000313" key="7">
    <source>
        <dbReference type="Proteomes" id="UP001480595"/>
    </source>
</evidence>
<dbReference type="InterPro" id="IPR056125">
    <property type="entry name" value="DUF7708"/>
</dbReference>
<feature type="region of interest" description="Disordered" evidence="3">
    <location>
        <begin position="1078"/>
        <end position="1106"/>
    </location>
</feature>
<keyword evidence="7" id="KW-1185">Reference proteome</keyword>
<dbReference type="Proteomes" id="UP001480595">
    <property type="component" value="Unassembled WGS sequence"/>
</dbReference>
<evidence type="ECO:0000313" key="6">
    <source>
        <dbReference type="EMBL" id="KAK8078858.1"/>
    </source>
</evidence>
<comment type="caution">
    <text evidence="6">The sequence shown here is derived from an EMBL/GenBank/DDBJ whole genome shotgun (WGS) entry which is preliminary data.</text>
</comment>
<dbReference type="PANTHER" id="PTHR10039">
    <property type="entry name" value="AMELOGENIN"/>
    <property type="match status" value="1"/>
</dbReference>
<feature type="region of interest" description="Disordered" evidence="3">
    <location>
        <begin position="1232"/>
        <end position="1270"/>
    </location>
</feature>
<dbReference type="PANTHER" id="PTHR10039:SF14">
    <property type="entry name" value="NACHT DOMAIN-CONTAINING PROTEIN"/>
    <property type="match status" value="1"/>
</dbReference>
<evidence type="ECO:0000259" key="5">
    <source>
        <dbReference type="Pfam" id="PF24883"/>
    </source>
</evidence>
<dbReference type="Gene3D" id="3.40.50.300">
    <property type="entry name" value="P-loop containing nucleotide triphosphate hydrolases"/>
    <property type="match status" value="1"/>
</dbReference>
<dbReference type="Pfam" id="PF24809">
    <property type="entry name" value="DUF7708"/>
    <property type="match status" value="1"/>
</dbReference>
<evidence type="ECO:0000256" key="1">
    <source>
        <dbReference type="ARBA" id="ARBA00022737"/>
    </source>
</evidence>
<name>A0ABR1W9L4_9PEZI</name>